<name>A0A7W9SSH3_ARMRO</name>
<evidence type="ECO:0008006" key="4">
    <source>
        <dbReference type="Google" id="ProtNLM"/>
    </source>
</evidence>
<keyword evidence="3" id="KW-1185">Reference proteome</keyword>
<organism evidence="2 3">
    <name type="scientific">Armatimonas rosea</name>
    <dbReference type="NCBI Taxonomy" id="685828"/>
    <lineage>
        <taxon>Bacteria</taxon>
        <taxon>Bacillati</taxon>
        <taxon>Armatimonadota</taxon>
        <taxon>Armatimonadia</taxon>
        <taxon>Armatimonadales</taxon>
        <taxon>Armatimonadaceae</taxon>
        <taxon>Armatimonas</taxon>
    </lineage>
</organism>
<dbReference type="RefSeq" id="WP_184199801.1">
    <property type="nucleotide sequence ID" value="NZ_JACHGW010000003.1"/>
</dbReference>
<accession>A0A7W9SSH3</accession>
<proteinExistence type="predicted"/>
<reference evidence="2 3" key="1">
    <citation type="submission" date="2020-08" db="EMBL/GenBank/DDBJ databases">
        <title>Genomic Encyclopedia of Type Strains, Phase IV (KMG-IV): sequencing the most valuable type-strain genomes for metagenomic binning, comparative biology and taxonomic classification.</title>
        <authorList>
            <person name="Goeker M."/>
        </authorList>
    </citation>
    <scope>NUCLEOTIDE SEQUENCE [LARGE SCALE GENOMIC DNA]</scope>
    <source>
        <strain evidence="2 3">DSM 23562</strain>
    </source>
</reference>
<feature type="compositionally biased region" description="Basic and acidic residues" evidence="1">
    <location>
        <begin position="241"/>
        <end position="255"/>
    </location>
</feature>
<feature type="region of interest" description="Disordered" evidence="1">
    <location>
        <begin position="1329"/>
        <end position="1351"/>
    </location>
</feature>
<comment type="caution">
    <text evidence="2">The sequence shown here is derived from an EMBL/GenBank/DDBJ whole genome shotgun (WGS) entry which is preliminary data.</text>
</comment>
<sequence>MRALGAATNGVLALAVALAPPLVFSLWAWQQVQERLDRELAQSKPLIEQELSEVLQRPVHFQRLSPGLSIATLKDALTRKTLPVVVEGLELGCRPDEQRWAGQSWLARVPRVSALVSPAALQAGKLSEHGVAEVRLESPEVVVYRRPDGHLSFEDFLPKPKTPPDPKQPAFQTTIGVHAGRVRVRDFASLRAPGQVEENALQRVDAVADLTGTRTIRFTARAYPAGRTTARLAGPLLVEGSARRGEPGPRDDSPRADQPLVSLRASAESVELPYWVSYAVKLPPQAALTRGRAKVQASLVLPPEKNARPIVHATARFFEVDAQLQQPVRVPFTGLGGSATYDGETLAAVVAGKALGEPFTLQGNLRDLTSPDPQLAATVRIPRVPLRRGLALLPKLGLPQKLALGETLQLEGARITGTLKAPQVQARVSGIQASWKGFPPVTAAASLVYTNQELRATEVRANFAGGGTLVGQGSYTLKSQQGAFDLHLRAAPLESVALLKGLKTPPRGQLSGDVVGTILRGNITGDGLVQVANLSLVGLSFPKASARLSLKGKRYQLLDGALAGESGALRVTGSGELGGAMALEGQLVAADLGKLTRSFGLPGVGGTVSASLQLTGTEAAPSLLLRDVTVLQPSFRFDSHLLVAESAFIERTTLRLLATGQVRLELDPMQPLRVSHSPAVAEVYGTITGSKEASQLNLVARAENIEVDEILQQISDEPGNFAPLGLQHHPTYESLLTGMEWTGVPKPPISGLVRSAQATITGDAKEPVILGKATLGRFLLTRFPLEGGTLAFSRDENQVRVHDIQLNTATGAVSGEISLAKTGELTGSVVAQSIDLEALSSLGGLEEKQVGITGAVSATLTLAGTSERPVITAQLAEKRPLQLVGIPVTELKIGALELAPILGGPGPVEGIVTLPEVSLRLGKSRVKFELLGVHYDLATQRVTGRLAVTEARLQQVLDDLRSAHLDDTPEGQDFIQSLYKVPSQIDGTAALTGTLGASFATGSPTDLSANLRLSSGDLVFQAGTEKEPVVVKGQLNARATLNNERLSLDSAELTLQDPQSEDPTIVRLLAHATKDPKTGETSTSKSWLRLPQTKDEKLEYHLTLDTNAIPLNLVRVLSPRSLAPIQGKAAVTLAADGTAETPHVTASFYADNLLIGETVGQAGAVNIPPLLIDLLRFQVELTGKNAQDWQLTVTDGRLTHAKEVVTFDGALPYDNQKSRVAADQPIQAHAAIDDAQGLTLATLTQYFQTAGIKLGGVLRGNIQLAGSLNEPQLTGKLRLDDGTVRFPNPIQRGARDVINPIQHLALAMEFAGNEIRFPKAELQLAQLPPTKSEKGKPLPTPPALDSLPSAGKLSLDPSSVIRIENLEDFTRLFARKETDQEERAPAPKLRGEFDLKASFENLQLDTENASALLMNETLVRSLGGGLEEAFKGQLNGRFLVRGPLLTPTLATATGGNLGLTDVSFRLPKRQLPESTENVARDFNPRFALNLETINQARLTKTSIFEFQGLGNVTISGDLASPKIEGVLSPTGGYFKYPLATFTVQRGGELRLTYAKRYEARQDRLQFDLKAQDVTASGKILVSSSAVKSSQSTPTTFDPGRLSNQIPDDLAGKRVTITASFNGVLPLGDALFQVGKSQANPIRLTASDPRLSEYAIYSLLFPVQMFSQLSEQALRDGASLLSNGLTSSLLTPLTDQFSKLFGLENVSLDYGQDGLANLFFIRRLPEPLDKVTIEVRRSFQTRSGSSTLLPQLYSLNYEIGQLRRGSRLQLGASTNEQRDSQLFIRGTLRY</sequence>
<dbReference type="InterPro" id="IPR053022">
    <property type="entry name" value="Chloroplast_translocon_comp"/>
</dbReference>
<feature type="region of interest" description="Disordered" evidence="1">
    <location>
        <begin position="235"/>
        <end position="258"/>
    </location>
</feature>
<dbReference type="PANTHER" id="PTHR34457:SF3">
    <property type="entry name" value="PROTEIN TIC236, CHLOROPLASTIC"/>
    <property type="match status" value="1"/>
</dbReference>
<dbReference type="PANTHER" id="PTHR34457">
    <property type="entry name" value="EMBRYO DEFECTIVE 2410"/>
    <property type="match status" value="1"/>
</dbReference>
<gene>
    <name evidence="2" type="ORF">HNQ39_003701</name>
</gene>
<dbReference type="EMBL" id="JACHGW010000003">
    <property type="protein sequence ID" value="MBB6051891.1"/>
    <property type="molecule type" value="Genomic_DNA"/>
</dbReference>
<dbReference type="Proteomes" id="UP000520814">
    <property type="component" value="Unassembled WGS sequence"/>
</dbReference>
<evidence type="ECO:0000313" key="3">
    <source>
        <dbReference type="Proteomes" id="UP000520814"/>
    </source>
</evidence>
<protein>
    <recommendedName>
        <fullName evidence="4">DUF748 domain-containing protein</fullName>
    </recommendedName>
</protein>
<evidence type="ECO:0000256" key="1">
    <source>
        <dbReference type="SAM" id="MobiDB-lite"/>
    </source>
</evidence>
<evidence type="ECO:0000313" key="2">
    <source>
        <dbReference type="EMBL" id="MBB6051891.1"/>
    </source>
</evidence>